<dbReference type="PANTHER" id="PTHR45708:SF60">
    <property type="entry name" value="III CHITINASE, PUTATIVE (AFU_ORTHOLOGUE AFUA_5G03850)-RELATED"/>
    <property type="match status" value="1"/>
</dbReference>
<evidence type="ECO:0000313" key="2">
    <source>
        <dbReference type="EMBL" id="TRM70027.1"/>
    </source>
</evidence>
<dbReference type="Gene3D" id="3.20.20.80">
    <property type="entry name" value="Glycosidases"/>
    <property type="match status" value="1"/>
</dbReference>
<name>A0A550CZ17_9AGAR</name>
<proteinExistence type="predicted"/>
<protein>
    <submittedName>
        <fullName evidence="2">Glycoside hydrolase family 18 protein</fullName>
    </submittedName>
</protein>
<dbReference type="PANTHER" id="PTHR45708">
    <property type="entry name" value="ENDOCHITINASE"/>
    <property type="match status" value="1"/>
</dbReference>
<gene>
    <name evidence="2" type="ORF">BD626DRAFT_393172</name>
</gene>
<dbReference type="InterPro" id="IPR017853">
    <property type="entry name" value="GH"/>
</dbReference>
<dbReference type="OrthoDB" id="3012298at2759"/>
<evidence type="ECO:0000313" key="3">
    <source>
        <dbReference type="Proteomes" id="UP000320762"/>
    </source>
</evidence>
<organism evidence="2 3">
    <name type="scientific">Schizophyllum amplum</name>
    <dbReference type="NCBI Taxonomy" id="97359"/>
    <lineage>
        <taxon>Eukaryota</taxon>
        <taxon>Fungi</taxon>
        <taxon>Dikarya</taxon>
        <taxon>Basidiomycota</taxon>
        <taxon>Agaricomycotina</taxon>
        <taxon>Agaricomycetes</taxon>
        <taxon>Agaricomycetidae</taxon>
        <taxon>Agaricales</taxon>
        <taxon>Schizophyllaceae</taxon>
        <taxon>Schizophyllum</taxon>
    </lineage>
</organism>
<comment type="caution">
    <text evidence="2">The sequence shown here is derived from an EMBL/GenBank/DDBJ whole genome shotgun (WGS) entry which is preliminary data.</text>
</comment>
<feature type="domain" description="GH18" evidence="1">
    <location>
        <begin position="4"/>
        <end position="280"/>
    </location>
</feature>
<dbReference type="GO" id="GO:0005975">
    <property type="term" value="P:carbohydrate metabolic process"/>
    <property type="evidence" value="ECO:0007669"/>
    <property type="project" value="InterPro"/>
</dbReference>
<dbReference type="InterPro" id="IPR001223">
    <property type="entry name" value="Glyco_hydro18_cat"/>
</dbReference>
<dbReference type="Proteomes" id="UP000320762">
    <property type="component" value="Unassembled WGS sequence"/>
</dbReference>
<keyword evidence="3" id="KW-1185">Reference proteome</keyword>
<dbReference type="InterPro" id="IPR050542">
    <property type="entry name" value="Glycosyl_Hydrlase18_Chitinase"/>
</dbReference>
<dbReference type="SUPFAM" id="SSF51445">
    <property type="entry name" value="(Trans)glycosidases"/>
    <property type="match status" value="1"/>
</dbReference>
<dbReference type="GO" id="GO:0005576">
    <property type="term" value="C:extracellular region"/>
    <property type="evidence" value="ECO:0007669"/>
    <property type="project" value="TreeGrafter"/>
</dbReference>
<dbReference type="GO" id="GO:0004568">
    <property type="term" value="F:chitinase activity"/>
    <property type="evidence" value="ECO:0007669"/>
    <property type="project" value="TreeGrafter"/>
</dbReference>
<keyword evidence="2" id="KW-0378">Hydrolase</keyword>
<dbReference type="EMBL" id="VDMD01000001">
    <property type="protein sequence ID" value="TRM70027.1"/>
    <property type="molecule type" value="Genomic_DNA"/>
</dbReference>
<reference evidence="2 3" key="1">
    <citation type="journal article" date="2019" name="New Phytol.">
        <title>Comparative genomics reveals unique wood-decay strategies and fruiting body development in the Schizophyllaceae.</title>
        <authorList>
            <person name="Almasi E."/>
            <person name="Sahu N."/>
            <person name="Krizsan K."/>
            <person name="Balint B."/>
            <person name="Kovacs G.M."/>
            <person name="Kiss B."/>
            <person name="Cseklye J."/>
            <person name="Drula E."/>
            <person name="Henrissat B."/>
            <person name="Nagy I."/>
            <person name="Chovatia M."/>
            <person name="Adam C."/>
            <person name="LaButti K."/>
            <person name="Lipzen A."/>
            <person name="Riley R."/>
            <person name="Grigoriev I.V."/>
            <person name="Nagy L.G."/>
        </authorList>
    </citation>
    <scope>NUCLEOTIDE SEQUENCE [LARGE SCALE GENOMIC DNA]</scope>
    <source>
        <strain evidence="2 3">NL-1724</strain>
    </source>
</reference>
<dbReference type="Pfam" id="PF00704">
    <property type="entry name" value="Glyco_hydro_18"/>
    <property type="match status" value="1"/>
</dbReference>
<dbReference type="PROSITE" id="PS51910">
    <property type="entry name" value="GH18_2"/>
    <property type="match status" value="1"/>
</dbReference>
<dbReference type="AlphaFoldDB" id="A0A550CZ17"/>
<sequence>MDGSRVAVYYQTQYDAGAYVSPLPLVGLITHLYLAAYHINSNKVGDSITLNDHKPVDAYYDQMWTDIADLRDNDIKIVGMLGGAAPGTYSCLEPDAWDTYYPDLYQTILDYDLDGMDLDVEQYTDIEVVARLINQLKADFGEDFIITLAPVASALTEGGNLSGFDYVELESRVGTNISWYNAQFYSGFGSIFPDDQYVSIVEHADGIFPPNKVVATTLTNPNLGGGYVSPDSVVQSIQDLIAVYGKQFGGVAGWEYFASIPEAGSPWKWAQLMRDTIGNVAAKVMSTSTSTKDEAYQRIMARKAAREAAQAETDVDLLSGYRVESSGQ</sequence>
<dbReference type="STRING" id="97359.A0A550CZ17"/>
<evidence type="ECO:0000259" key="1">
    <source>
        <dbReference type="PROSITE" id="PS51910"/>
    </source>
</evidence>
<accession>A0A550CZ17</accession>